<dbReference type="Pfam" id="PF13472">
    <property type="entry name" value="Lipase_GDSL_2"/>
    <property type="match status" value="1"/>
</dbReference>
<keyword evidence="6" id="KW-1185">Reference proteome</keyword>
<evidence type="ECO:0000259" key="4">
    <source>
        <dbReference type="Pfam" id="PF13472"/>
    </source>
</evidence>
<dbReference type="Proteomes" id="UP000199025">
    <property type="component" value="Unassembled WGS sequence"/>
</dbReference>
<dbReference type="PANTHER" id="PTHR37981">
    <property type="entry name" value="LIPASE 2"/>
    <property type="match status" value="1"/>
</dbReference>
<proteinExistence type="predicted"/>
<dbReference type="AlphaFoldDB" id="A0A1I3QH42"/>
<organism evidence="5 6">
    <name type="scientific">Amycolatopsis sacchari</name>
    <dbReference type="NCBI Taxonomy" id="115433"/>
    <lineage>
        <taxon>Bacteria</taxon>
        <taxon>Bacillati</taxon>
        <taxon>Actinomycetota</taxon>
        <taxon>Actinomycetes</taxon>
        <taxon>Pseudonocardiales</taxon>
        <taxon>Pseudonocardiaceae</taxon>
        <taxon>Amycolatopsis</taxon>
    </lineage>
</organism>
<feature type="chain" id="PRO_5039156284" evidence="3">
    <location>
        <begin position="26"/>
        <end position="280"/>
    </location>
</feature>
<dbReference type="InterPro" id="IPR037460">
    <property type="entry name" value="SEST-like"/>
</dbReference>
<dbReference type="PANTHER" id="PTHR37981:SF1">
    <property type="entry name" value="SGNH HYDROLASE-TYPE ESTERASE DOMAIN-CONTAINING PROTEIN"/>
    <property type="match status" value="1"/>
</dbReference>
<name>A0A1I3QH42_9PSEU</name>
<dbReference type="CDD" id="cd01823">
    <property type="entry name" value="SEST_like"/>
    <property type="match status" value="1"/>
</dbReference>
<dbReference type="GO" id="GO:0019433">
    <property type="term" value="P:triglyceride catabolic process"/>
    <property type="evidence" value="ECO:0007669"/>
    <property type="project" value="TreeGrafter"/>
</dbReference>
<dbReference type="SUPFAM" id="SSF52266">
    <property type="entry name" value="SGNH hydrolase"/>
    <property type="match status" value="1"/>
</dbReference>
<keyword evidence="2" id="KW-1015">Disulfide bond</keyword>
<dbReference type="EMBL" id="FORP01000004">
    <property type="protein sequence ID" value="SFJ33035.1"/>
    <property type="molecule type" value="Genomic_DNA"/>
</dbReference>
<feature type="active site" evidence="1">
    <location>
        <position position="259"/>
    </location>
</feature>
<dbReference type="GO" id="GO:0004806">
    <property type="term" value="F:triacylglycerol lipase activity"/>
    <property type="evidence" value="ECO:0007669"/>
    <property type="project" value="TreeGrafter"/>
</dbReference>
<feature type="signal peptide" evidence="3">
    <location>
        <begin position="1"/>
        <end position="25"/>
    </location>
</feature>
<evidence type="ECO:0000313" key="5">
    <source>
        <dbReference type="EMBL" id="SFJ33035.1"/>
    </source>
</evidence>
<feature type="active site" description="Nucleophile" evidence="1">
    <location>
        <position position="37"/>
    </location>
</feature>
<feature type="disulfide bond" evidence="2">
    <location>
        <begin position="52"/>
        <end position="76"/>
    </location>
</feature>
<accession>A0A1I3QH42</accession>
<keyword evidence="3" id="KW-0732">Signal</keyword>
<feature type="disulfide bond" evidence="2">
    <location>
        <begin position="124"/>
        <end position="136"/>
    </location>
</feature>
<sequence length="280" mass="29612">MTARRVAALALAVLLWCVTGGQAVAGGPLRYVALGDSSAAGPLIPDQIDTTCLRSDRNWPHVLAATLHAALTDVSCSGATTADFTGRQAGIVPPQFDALRPDTDLVTVAIGANDIVLSSAFVACASPGGVPAQPSCRERYDAGGVDTFAARIRDTAPKVGAALNEIHRRSPHAKVVVTGYLTYWRPGGCFPADPYTPADANYIQSRLDMVAGMLAWQAVTHRASYVDIRLPSAWHGLCEPPERRWLEGATPSSPAYPYHPNAEGMRHVAAILAGALKARH</sequence>
<evidence type="ECO:0000313" key="6">
    <source>
        <dbReference type="Proteomes" id="UP000199025"/>
    </source>
</evidence>
<feature type="disulfide bond" evidence="2">
    <location>
        <begin position="189"/>
        <end position="238"/>
    </location>
</feature>
<evidence type="ECO:0000256" key="2">
    <source>
        <dbReference type="PIRSR" id="PIRSR637460-2"/>
    </source>
</evidence>
<gene>
    <name evidence="5" type="ORF">SAMN05421835_104324</name>
</gene>
<dbReference type="STRING" id="115433.SAMN05421835_104324"/>
<feature type="domain" description="SGNH hydrolase-type esterase" evidence="4">
    <location>
        <begin position="33"/>
        <end position="266"/>
    </location>
</feature>
<evidence type="ECO:0000256" key="1">
    <source>
        <dbReference type="PIRSR" id="PIRSR637460-1"/>
    </source>
</evidence>
<protein>
    <submittedName>
        <fullName evidence="5">Lysophospholipase L1</fullName>
    </submittedName>
</protein>
<dbReference type="InterPro" id="IPR036514">
    <property type="entry name" value="SGNH_hydro_sf"/>
</dbReference>
<reference evidence="5 6" key="1">
    <citation type="submission" date="2016-10" db="EMBL/GenBank/DDBJ databases">
        <authorList>
            <person name="de Groot N.N."/>
        </authorList>
    </citation>
    <scope>NUCLEOTIDE SEQUENCE [LARGE SCALE GENOMIC DNA]</scope>
    <source>
        <strain evidence="5 6">DSM 44468</strain>
    </source>
</reference>
<evidence type="ECO:0000256" key="3">
    <source>
        <dbReference type="SAM" id="SignalP"/>
    </source>
</evidence>
<dbReference type="InterPro" id="IPR013830">
    <property type="entry name" value="SGNH_hydro"/>
</dbReference>
<dbReference type="Gene3D" id="3.40.50.1110">
    <property type="entry name" value="SGNH hydrolase"/>
    <property type="match status" value="1"/>
</dbReference>
<dbReference type="RefSeq" id="WP_245782982.1">
    <property type="nucleotide sequence ID" value="NZ_CBDQZW010000003.1"/>
</dbReference>